<protein>
    <submittedName>
        <fullName evidence="1">Uncharacterized protein</fullName>
    </submittedName>
</protein>
<dbReference type="EMBL" id="JAPFFF010000020">
    <property type="protein sequence ID" value="KAK8857446.1"/>
    <property type="molecule type" value="Genomic_DNA"/>
</dbReference>
<name>A0ABR2I5G0_9EUKA</name>
<reference evidence="1 2" key="1">
    <citation type="submission" date="2024-04" db="EMBL/GenBank/DDBJ databases">
        <title>Tritrichomonas musculus Genome.</title>
        <authorList>
            <person name="Alves-Ferreira E."/>
            <person name="Grigg M."/>
            <person name="Lorenzi H."/>
            <person name="Galac M."/>
        </authorList>
    </citation>
    <scope>NUCLEOTIDE SEQUENCE [LARGE SCALE GENOMIC DNA]</scope>
    <source>
        <strain evidence="1 2">EAF2021</strain>
    </source>
</reference>
<organism evidence="1 2">
    <name type="scientific">Tritrichomonas musculus</name>
    <dbReference type="NCBI Taxonomy" id="1915356"/>
    <lineage>
        <taxon>Eukaryota</taxon>
        <taxon>Metamonada</taxon>
        <taxon>Parabasalia</taxon>
        <taxon>Tritrichomonadida</taxon>
        <taxon>Tritrichomonadidae</taxon>
        <taxon>Tritrichomonas</taxon>
    </lineage>
</organism>
<sequence length="320" mass="37298">MDDERLVTLARDTLSSCSEHDFSYLSLKKLLDNTINKSVDIIISILHEDIDDTSYQNLVKSIKIIPFRRLAEEIKNFKKESFNNLKSGNYKSENDNSQIQEEKLQIIQESIIKTAKQSKSQRIQSLLNSSDLSKSEISIEKLKSILTIMVQEGEDTAQYRMAKLYFNVLKAFNKNEKIDMSIPTDKLEKLILQTIESIKEKVNKYTEQSLKTSSIQAHTISMLQGQIKDLTKEIQSKTEKQLFEKEIFEDFESSKYNELLDKYEKTFQKIDDMTKSKNELLIRYGSLETQYLVLMQKVNDSIDENNQLKKLIQDFIPDNQ</sequence>
<proteinExistence type="predicted"/>
<accession>A0ABR2I5G0</accession>
<keyword evidence="2" id="KW-1185">Reference proteome</keyword>
<comment type="caution">
    <text evidence="1">The sequence shown here is derived from an EMBL/GenBank/DDBJ whole genome shotgun (WGS) entry which is preliminary data.</text>
</comment>
<gene>
    <name evidence="1" type="ORF">M9Y10_015851</name>
</gene>
<dbReference type="Proteomes" id="UP001470230">
    <property type="component" value="Unassembled WGS sequence"/>
</dbReference>
<evidence type="ECO:0000313" key="1">
    <source>
        <dbReference type="EMBL" id="KAK8857446.1"/>
    </source>
</evidence>
<evidence type="ECO:0000313" key="2">
    <source>
        <dbReference type="Proteomes" id="UP001470230"/>
    </source>
</evidence>